<proteinExistence type="predicted"/>
<feature type="domain" description="Clr5" evidence="1">
    <location>
        <begin position="44"/>
        <end position="93"/>
    </location>
</feature>
<sequence>MCGKQMQNKNALSPASFPSSIAFFKMSQRVSKPTSKPSRGKKIPDEKWDNYRTEILRLWLADGNQGKTLDEIVDIMREKHNFIATASQFHNRLVEK</sequence>
<evidence type="ECO:0000313" key="3">
    <source>
        <dbReference type="Proteomes" id="UP001521222"/>
    </source>
</evidence>
<keyword evidence="3" id="KW-1185">Reference proteome</keyword>
<gene>
    <name evidence="2" type="ORF">SLS59_002882</name>
</gene>
<dbReference type="EMBL" id="JAKIXB020000007">
    <property type="protein sequence ID" value="KAL1607178.1"/>
    <property type="molecule type" value="Genomic_DNA"/>
</dbReference>
<dbReference type="Proteomes" id="UP001521222">
    <property type="component" value="Unassembled WGS sequence"/>
</dbReference>
<organism evidence="2 3">
    <name type="scientific">Nothophoma quercina</name>
    <dbReference type="NCBI Taxonomy" id="749835"/>
    <lineage>
        <taxon>Eukaryota</taxon>
        <taxon>Fungi</taxon>
        <taxon>Dikarya</taxon>
        <taxon>Ascomycota</taxon>
        <taxon>Pezizomycotina</taxon>
        <taxon>Dothideomycetes</taxon>
        <taxon>Pleosporomycetidae</taxon>
        <taxon>Pleosporales</taxon>
        <taxon>Pleosporineae</taxon>
        <taxon>Didymellaceae</taxon>
        <taxon>Nothophoma</taxon>
    </lineage>
</organism>
<comment type="caution">
    <text evidence="2">The sequence shown here is derived from an EMBL/GenBank/DDBJ whole genome shotgun (WGS) entry which is preliminary data.</text>
</comment>
<protein>
    <recommendedName>
        <fullName evidence="1">Clr5 domain-containing protein</fullName>
    </recommendedName>
</protein>
<accession>A0ABR3RRW8</accession>
<evidence type="ECO:0000313" key="2">
    <source>
        <dbReference type="EMBL" id="KAL1607178.1"/>
    </source>
</evidence>
<name>A0ABR3RRW8_9PLEO</name>
<dbReference type="InterPro" id="IPR025676">
    <property type="entry name" value="Clr5_dom"/>
</dbReference>
<evidence type="ECO:0000259" key="1">
    <source>
        <dbReference type="Pfam" id="PF14420"/>
    </source>
</evidence>
<dbReference type="Pfam" id="PF14420">
    <property type="entry name" value="Clr5"/>
    <property type="match status" value="1"/>
</dbReference>
<reference evidence="2 3" key="1">
    <citation type="submission" date="2024-02" db="EMBL/GenBank/DDBJ databases">
        <title>De novo assembly and annotation of 12 fungi associated with fruit tree decline syndrome in Ontario, Canada.</title>
        <authorList>
            <person name="Sulman M."/>
            <person name="Ellouze W."/>
            <person name="Ilyukhin E."/>
        </authorList>
    </citation>
    <scope>NUCLEOTIDE SEQUENCE [LARGE SCALE GENOMIC DNA]</scope>
    <source>
        <strain evidence="2 3">M97-236</strain>
    </source>
</reference>